<name>A0ABU3F582_9ENTE</name>
<dbReference type="InterPro" id="IPR029000">
    <property type="entry name" value="Cyclophilin-like_dom_sf"/>
</dbReference>
<dbReference type="EC" id="5.2.1.8" evidence="3"/>
<keyword evidence="4" id="KW-0697">Rotamase</keyword>
<protein>
    <recommendedName>
        <fullName evidence="3">peptidylprolyl isomerase</fullName>
        <ecNumber evidence="3">5.2.1.8</ecNumber>
    </recommendedName>
</protein>
<comment type="catalytic activity">
    <reaction evidence="1">
        <text>[protein]-peptidylproline (omega=180) = [protein]-peptidylproline (omega=0)</text>
        <dbReference type="Rhea" id="RHEA:16237"/>
        <dbReference type="Rhea" id="RHEA-COMP:10747"/>
        <dbReference type="Rhea" id="RHEA-COMP:10748"/>
        <dbReference type="ChEBI" id="CHEBI:83833"/>
        <dbReference type="ChEBI" id="CHEBI:83834"/>
        <dbReference type="EC" id="5.2.1.8"/>
    </reaction>
</comment>
<dbReference type="InterPro" id="IPR002130">
    <property type="entry name" value="Cyclophilin-type_PPIase_dom"/>
</dbReference>
<reference evidence="7 8" key="1">
    <citation type="submission" date="2023-03" db="EMBL/GenBank/DDBJ databases">
        <authorList>
            <person name="Shen W."/>
            <person name="Cai J."/>
        </authorList>
    </citation>
    <scope>NUCLEOTIDE SEQUENCE [LARGE SCALE GENOMIC DNA]</scope>
    <source>
        <strain evidence="7 8">D6-4</strain>
    </source>
</reference>
<gene>
    <name evidence="7" type="ORF">P7D85_20130</name>
</gene>
<comment type="caution">
    <text evidence="7">The sequence shown here is derived from an EMBL/GenBank/DDBJ whole genome shotgun (WGS) entry which is preliminary data.</text>
</comment>
<dbReference type="PANTHER" id="PTHR45625">
    <property type="entry name" value="PEPTIDYL-PROLYL CIS-TRANS ISOMERASE-RELATED"/>
    <property type="match status" value="1"/>
</dbReference>
<dbReference type="InterPro" id="IPR044666">
    <property type="entry name" value="Cyclophilin_A-like"/>
</dbReference>
<evidence type="ECO:0000256" key="2">
    <source>
        <dbReference type="ARBA" id="ARBA00002388"/>
    </source>
</evidence>
<evidence type="ECO:0000256" key="4">
    <source>
        <dbReference type="ARBA" id="ARBA00023110"/>
    </source>
</evidence>
<evidence type="ECO:0000256" key="1">
    <source>
        <dbReference type="ARBA" id="ARBA00000971"/>
    </source>
</evidence>
<evidence type="ECO:0000313" key="8">
    <source>
        <dbReference type="Proteomes" id="UP001252875"/>
    </source>
</evidence>
<dbReference type="EMBL" id="JARPYI010000016">
    <property type="protein sequence ID" value="MDT2602072.1"/>
    <property type="molecule type" value="Genomic_DNA"/>
</dbReference>
<evidence type="ECO:0000259" key="6">
    <source>
        <dbReference type="PROSITE" id="PS50072"/>
    </source>
</evidence>
<dbReference type="Pfam" id="PF00160">
    <property type="entry name" value="Pro_isomerase"/>
    <property type="match status" value="1"/>
</dbReference>
<dbReference type="PROSITE" id="PS50072">
    <property type="entry name" value="CSA_PPIASE_2"/>
    <property type="match status" value="1"/>
</dbReference>
<dbReference type="Gene3D" id="2.40.100.10">
    <property type="entry name" value="Cyclophilin-like"/>
    <property type="match status" value="1"/>
</dbReference>
<proteinExistence type="predicted"/>
<evidence type="ECO:0000256" key="5">
    <source>
        <dbReference type="ARBA" id="ARBA00023235"/>
    </source>
</evidence>
<dbReference type="RefSeq" id="WP_311821486.1">
    <property type="nucleotide sequence ID" value="NZ_JARPYF010000001.1"/>
</dbReference>
<organism evidence="7 8">
    <name type="scientific">Enterococcus hulanensis</name>
    <dbReference type="NCBI Taxonomy" id="2559929"/>
    <lineage>
        <taxon>Bacteria</taxon>
        <taxon>Bacillati</taxon>
        <taxon>Bacillota</taxon>
        <taxon>Bacilli</taxon>
        <taxon>Lactobacillales</taxon>
        <taxon>Enterococcaceae</taxon>
        <taxon>Enterococcus</taxon>
    </lineage>
</organism>
<keyword evidence="5 7" id="KW-0413">Isomerase</keyword>
<dbReference type="PRINTS" id="PR00153">
    <property type="entry name" value="CSAPPISMRASE"/>
</dbReference>
<evidence type="ECO:0000313" key="7">
    <source>
        <dbReference type="EMBL" id="MDT2602072.1"/>
    </source>
</evidence>
<sequence length="347" mass="39203">MKKSKVVLAAGVLGAAAIIMKKKLGNETVTKHLIPRHWDEQEIKERLQDFTQKLAAGEEEVLESFVLGKEGKHFTPLKGQELTFLTARFMSLYKIKGDSRNNLRGVVTYRVATPKKEYTYLLQVARLADGEKLDWYIQKIIQQDHGIKYPNQYLLQLTPVRPNEELCQIETDAGTITLRVFQQDAPKAVKNWRGLAKQGFYDGTPFARVIKDFVIQGGALDGSGEEAQSIYGGYFEDEVDEGLYHFDGAVCFGNHGPNTNGNQFYIVERNHVDQEQLYRMNLPLKVRSHYEAVGGIPELDGRYTVFGQVIEGMPVVRAIASQMTDEKDAPLEPIMIQKISFKKASQN</sequence>
<dbReference type="SUPFAM" id="SSF50891">
    <property type="entry name" value="Cyclophilin-like"/>
    <property type="match status" value="1"/>
</dbReference>
<dbReference type="GO" id="GO:0016853">
    <property type="term" value="F:isomerase activity"/>
    <property type="evidence" value="ECO:0007669"/>
    <property type="project" value="UniProtKB-KW"/>
</dbReference>
<dbReference type="PANTHER" id="PTHR45625:SF4">
    <property type="entry name" value="PEPTIDYLPROLYL ISOMERASE DOMAIN AND WD REPEAT-CONTAINING PROTEIN 1"/>
    <property type="match status" value="1"/>
</dbReference>
<evidence type="ECO:0000256" key="3">
    <source>
        <dbReference type="ARBA" id="ARBA00013194"/>
    </source>
</evidence>
<comment type="function">
    <text evidence="2">PPIases accelerate the folding of proteins. It catalyzes the cis-trans isomerization of proline imidic peptide bonds in oligopeptides.</text>
</comment>
<keyword evidence="8" id="KW-1185">Reference proteome</keyword>
<dbReference type="Proteomes" id="UP001252875">
    <property type="component" value="Unassembled WGS sequence"/>
</dbReference>
<feature type="domain" description="PPIase cyclophilin-type" evidence="6">
    <location>
        <begin position="170"/>
        <end position="341"/>
    </location>
</feature>
<dbReference type="CDD" id="cd00317">
    <property type="entry name" value="cyclophilin"/>
    <property type="match status" value="1"/>
</dbReference>
<accession>A0ABU3F582</accession>